<feature type="compositionally biased region" description="Polar residues" evidence="3">
    <location>
        <begin position="805"/>
        <end position="816"/>
    </location>
</feature>
<dbReference type="Proteomes" id="UP000693946">
    <property type="component" value="Linkage Group LG16"/>
</dbReference>
<dbReference type="Pfam" id="PF10534">
    <property type="entry name" value="CRIC_ras_sig"/>
    <property type="match status" value="1"/>
</dbReference>
<dbReference type="PANTHER" id="PTHR12844">
    <property type="entry name" value="CONNECTOR ENCHANCER OF KINASE SUPPRESSOR OF RAS"/>
    <property type="match status" value="1"/>
</dbReference>
<name>A0AAV6RYE2_SOLSE</name>
<feature type="domain" description="CRIC" evidence="7">
    <location>
        <begin position="265"/>
        <end position="358"/>
    </location>
</feature>
<dbReference type="PROSITE" id="PS50105">
    <property type="entry name" value="SAM_DOMAIN"/>
    <property type="match status" value="1"/>
</dbReference>
<feature type="domain" description="PDZ" evidence="6">
    <location>
        <begin position="395"/>
        <end position="477"/>
    </location>
</feature>
<keyword evidence="9" id="KW-1185">Reference proteome</keyword>
<feature type="domain" description="PH" evidence="4">
    <location>
        <begin position="656"/>
        <end position="756"/>
    </location>
</feature>
<dbReference type="Pfam" id="PF00536">
    <property type="entry name" value="SAM_1"/>
    <property type="match status" value="1"/>
</dbReference>
<evidence type="ECO:0000259" key="7">
    <source>
        <dbReference type="PROSITE" id="PS51290"/>
    </source>
</evidence>
<feature type="region of interest" description="Disordered" evidence="3">
    <location>
        <begin position="773"/>
        <end position="822"/>
    </location>
</feature>
<protein>
    <submittedName>
        <fullName evidence="8">CNK3 IPCEF1 fusion 1-like</fullName>
    </submittedName>
</protein>
<organism evidence="8 9">
    <name type="scientific">Solea senegalensis</name>
    <name type="common">Senegalese sole</name>
    <dbReference type="NCBI Taxonomy" id="28829"/>
    <lineage>
        <taxon>Eukaryota</taxon>
        <taxon>Metazoa</taxon>
        <taxon>Chordata</taxon>
        <taxon>Craniata</taxon>
        <taxon>Vertebrata</taxon>
        <taxon>Euteleostomi</taxon>
        <taxon>Actinopterygii</taxon>
        <taxon>Neopterygii</taxon>
        <taxon>Teleostei</taxon>
        <taxon>Neoteleostei</taxon>
        <taxon>Acanthomorphata</taxon>
        <taxon>Carangaria</taxon>
        <taxon>Pleuronectiformes</taxon>
        <taxon>Pleuronectoidei</taxon>
        <taxon>Soleidae</taxon>
        <taxon>Solea</taxon>
    </lineage>
</organism>
<dbReference type="SMART" id="SM00454">
    <property type="entry name" value="SAM"/>
    <property type="match status" value="1"/>
</dbReference>
<evidence type="ECO:0000259" key="6">
    <source>
        <dbReference type="PROSITE" id="PS50106"/>
    </source>
</evidence>
<feature type="region of interest" description="Disordered" evidence="3">
    <location>
        <begin position="557"/>
        <end position="644"/>
    </location>
</feature>
<dbReference type="InterPro" id="IPR001660">
    <property type="entry name" value="SAM"/>
</dbReference>
<evidence type="ECO:0000256" key="2">
    <source>
        <dbReference type="SAM" id="Coils"/>
    </source>
</evidence>
<dbReference type="AlphaFoldDB" id="A0AAV6RYE2"/>
<evidence type="ECO:0000259" key="5">
    <source>
        <dbReference type="PROSITE" id="PS50105"/>
    </source>
</evidence>
<comment type="similarity">
    <text evidence="1">Belongs to the CNKSR family.</text>
</comment>
<comment type="caution">
    <text evidence="8">The sequence shown here is derived from an EMBL/GenBank/DDBJ whole genome shotgun (WGS) entry which is preliminary data.</text>
</comment>
<dbReference type="InterPro" id="IPR001849">
    <property type="entry name" value="PH_domain"/>
</dbReference>
<evidence type="ECO:0000256" key="3">
    <source>
        <dbReference type="SAM" id="MobiDB-lite"/>
    </source>
</evidence>
<reference evidence="8 9" key="1">
    <citation type="journal article" date="2021" name="Sci. Rep.">
        <title>Chromosome anchoring in Senegalese sole (Solea senegalensis) reveals sex-associated markers and genome rearrangements in flatfish.</title>
        <authorList>
            <person name="Guerrero-Cozar I."/>
            <person name="Gomez-Garrido J."/>
            <person name="Berbel C."/>
            <person name="Martinez-Blanch J.F."/>
            <person name="Alioto T."/>
            <person name="Claros M.G."/>
            <person name="Gagnaire P.A."/>
            <person name="Manchado M."/>
        </authorList>
    </citation>
    <scope>NUCLEOTIDE SEQUENCE [LARGE SCALE GENOMIC DNA]</scope>
    <source>
        <strain evidence="8">Sse05_10M</strain>
    </source>
</reference>
<dbReference type="CDD" id="cd06748">
    <property type="entry name" value="PDZ_CNK1_2_3-like"/>
    <property type="match status" value="1"/>
</dbReference>
<dbReference type="PROSITE" id="PS50106">
    <property type="entry name" value="PDZ"/>
    <property type="match status" value="1"/>
</dbReference>
<gene>
    <name evidence="8" type="ORF">JOB18_020334</name>
</gene>
<sequence>MPPKGIKHESVVSRRVTSFLPLCAVRFLPGFAAFRLLGVRCLCAEREREISVWLSSTSSTSQGELLLADSKQDFILPPFFLLVPPRSDPAIVWWREELQIRNAGMDGTRFSGMLVVQQFTAALPSSLLSKDTSRLASLPPPTPHFTFRPCTCKLKIDFSFLLQTGETHRSVNWWNPSERASAAAAPSMEPITAWSEQRVSEWLQGLDAPVHQYPVTEWHLSGVDLLQLSSRDLEKLGVYKIGHQELILEAVEKLCSLTYGIGGENLRGRTEKLRAVAHTLQMGIQSRWRQNSYDGRSATKLPGGVLKVVVELITSAKGLFFLLNRYQFLQLSGHATTKDIFSYCRELGEIVQKSATVYEKEKDIISVCRQLVAVCDQILNSNAESLLSHTAQLESVDLVPVAPGDQLGIEIASTGSSNHYVTGTAAELSDDVFVKILAGDEVIQVNDQIVVGWSKANLVKKLRENPNGVTLVLKKIPGSVRRKNPVLQVSSVQEEEEGERSGEEEEEENPRHSIFERVAASVRSLSFRKAIHGPEVQQPPMGQEDSELPFDKELEGNLSLSSSQNQQESLSPLSASGDFESLDISRLSPRRRSPSPISFGPFRSPSPRRANHERASVSSCPEMVGHTGNKETKKSSTKGMNTALSRRRVSCRELSQPDCDGWLWKKRKESNVFLTQKWQRFWFVLKAPSLYWYTSQQEEKAEGFVDISSYAIESAGEHKRKYVFKMCHQRFHNFFFAADNVTEMSKWINCLITAIQTHKKLCKGPDSEEECYSETESESESSPSPRRRNKKVQSNTLPRPKTKTTKVSPPSPSTGGSKVAGMTEDEMGKMINNIKEGGVSLIGQEQPLTHDHFRRSFIRRNKNPVINEKVHTLRVLQSTLKAKEAELQQINKILENSDLSALTYRQWKEHNEELVQEIEKVTALKASKGGDDIAVQDMPAEEEVALETVAKETAGAETEETYRLSLSEGEQLVDAEASDVLLEIPASSPASSPAFELSVGSLQESINKQLSEMVEGGEPAENYFYI</sequence>
<evidence type="ECO:0000313" key="9">
    <source>
        <dbReference type="Proteomes" id="UP000693946"/>
    </source>
</evidence>
<dbReference type="InterPro" id="IPR001478">
    <property type="entry name" value="PDZ"/>
</dbReference>
<dbReference type="PROSITE" id="PS50003">
    <property type="entry name" value="PH_DOMAIN"/>
    <property type="match status" value="1"/>
</dbReference>
<evidence type="ECO:0000259" key="4">
    <source>
        <dbReference type="PROSITE" id="PS50003"/>
    </source>
</evidence>
<feature type="region of interest" description="Disordered" evidence="3">
    <location>
        <begin position="484"/>
        <end position="514"/>
    </location>
</feature>
<keyword evidence="2" id="KW-0175">Coiled coil</keyword>
<dbReference type="CDD" id="cd01260">
    <property type="entry name" value="PH_CNK_mammalian-like"/>
    <property type="match status" value="1"/>
</dbReference>
<dbReference type="EMBL" id="JAGKHQ010000008">
    <property type="protein sequence ID" value="KAG7510385.1"/>
    <property type="molecule type" value="Genomic_DNA"/>
</dbReference>
<feature type="compositionally biased region" description="Acidic residues" evidence="3">
    <location>
        <begin position="493"/>
        <end position="508"/>
    </location>
</feature>
<evidence type="ECO:0000313" key="8">
    <source>
        <dbReference type="EMBL" id="KAG7510385.1"/>
    </source>
</evidence>
<feature type="domain" description="SAM" evidence="5">
    <location>
        <begin position="194"/>
        <end position="257"/>
    </location>
</feature>
<feature type="compositionally biased region" description="Low complexity" evidence="3">
    <location>
        <begin position="594"/>
        <end position="608"/>
    </location>
</feature>
<feature type="compositionally biased region" description="Low complexity" evidence="3">
    <location>
        <begin position="557"/>
        <end position="574"/>
    </location>
</feature>
<proteinExistence type="inferred from homology"/>
<evidence type="ECO:0000256" key="1">
    <source>
        <dbReference type="ARBA" id="ARBA00009498"/>
    </source>
</evidence>
<dbReference type="InterPro" id="IPR051566">
    <property type="entry name" value="CNKSR"/>
</dbReference>
<accession>A0AAV6RYE2</accession>
<dbReference type="SMART" id="SM00233">
    <property type="entry name" value="PH"/>
    <property type="match status" value="1"/>
</dbReference>
<dbReference type="Pfam" id="PF00169">
    <property type="entry name" value="PH"/>
    <property type="match status" value="1"/>
</dbReference>
<dbReference type="PANTHER" id="PTHR12844:SF10">
    <property type="entry name" value="CONNECTOR ENHANCER OF KINASE SUPPRESSOR OF RAS 1"/>
    <property type="match status" value="1"/>
</dbReference>
<feature type="coiled-coil region" evidence="2">
    <location>
        <begin position="873"/>
        <end position="924"/>
    </location>
</feature>
<dbReference type="InterPro" id="IPR017874">
    <property type="entry name" value="CRIC_domain"/>
</dbReference>
<dbReference type="PROSITE" id="PS51290">
    <property type="entry name" value="CRIC"/>
    <property type="match status" value="1"/>
</dbReference>